<keyword evidence="2" id="KW-1133">Transmembrane helix</keyword>
<feature type="transmembrane region" description="Helical" evidence="2">
    <location>
        <begin position="56"/>
        <end position="77"/>
    </location>
</feature>
<name>A0A383CVQ7_9ZZZZ</name>
<evidence type="ECO:0000256" key="1">
    <source>
        <dbReference type="SAM" id="MobiDB-lite"/>
    </source>
</evidence>
<sequence length="202" mass="22738">MRSIHSSLSENLKGPKKPNWKTKKEQRRGMYVSFLVFLVLSILVAISGGTSEEDEISDGQVCCFSLFFLLSILYLAIGLGSSVKNIVSPGQGDEVTEEWNKYEKEHAAYLKAKKTEDKRVFSLKKNEAAVKAAETRRKNAEAKARKLPIIICRVEKSGNAYRAWSTEGHDHTPDITSSTRRKALEGNYLLGQFESLRGHKSW</sequence>
<reference evidence="3" key="1">
    <citation type="submission" date="2018-05" db="EMBL/GenBank/DDBJ databases">
        <authorList>
            <person name="Lanie J.A."/>
            <person name="Ng W.-L."/>
            <person name="Kazmierczak K.M."/>
            <person name="Andrzejewski T.M."/>
            <person name="Davidsen T.M."/>
            <person name="Wayne K.J."/>
            <person name="Tettelin H."/>
            <person name="Glass J.I."/>
            <person name="Rusch D."/>
            <person name="Podicherti R."/>
            <person name="Tsui H.-C.T."/>
            <person name="Winkler M.E."/>
        </authorList>
    </citation>
    <scope>NUCLEOTIDE SEQUENCE</scope>
</reference>
<dbReference type="AlphaFoldDB" id="A0A383CVQ7"/>
<feature type="non-terminal residue" evidence="3">
    <location>
        <position position="202"/>
    </location>
</feature>
<protein>
    <submittedName>
        <fullName evidence="3">Uncharacterized protein</fullName>
    </submittedName>
</protein>
<gene>
    <name evidence="3" type="ORF">METZ01_LOCUS489028</name>
</gene>
<keyword evidence="2" id="KW-0472">Membrane</keyword>
<dbReference type="EMBL" id="UINC01212029">
    <property type="protein sequence ID" value="SVE36174.1"/>
    <property type="molecule type" value="Genomic_DNA"/>
</dbReference>
<evidence type="ECO:0000313" key="3">
    <source>
        <dbReference type="EMBL" id="SVE36174.1"/>
    </source>
</evidence>
<organism evidence="3">
    <name type="scientific">marine metagenome</name>
    <dbReference type="NCBI Taxonomy" id="408172"/>
    <lineage>
        <taxon>unclassified sequences</taxon>
        <taxon>metagenomes</taxon>
        <taxon>ecological metagenomes</taxon>
    </lineage>
</organism>
<feature type="transmembrane region" description="Helical" evidence="2">
    <location>
        <begin position="30"/>
        <end position="50"/>
    </location>
</feature>
<feature type="compositionally biased region" description="Polar residues" evidence="1">
    <location>
        <begin position="1"/>
        <end position="10"/>
    </location>
</feature>
<keyword evidence="2" id="KW-0812">Transmembrane</keyword>
<evidence type="ECO:0000256" key="2">
    <source>
        <dbReference type="SAM" id="Phobius"/>
    </source>
</evidence>
<feature type="compositionally biased region" description="Basic residues" evidence="1">
    <location>
        <begin position="14"/>
        <end position="24"/>
    </location>
</feature>
<feature type="region of interest" description="Disordered" evidence="1">
    <location>
        <begin position="1"/>
        <end position="24"/>
    </location>
</feature>
<proteinExistence type="predicted"/>
<accession>A0A383CVQ7</accession>